<accession>A0A561F234</accession>
<protein>
    <submittedName>
        <fullName evidence="1">Uncharacterized protein</fullName>
    </submittedName>
</protein>
<evidence type="ECO:0000313" key="2">
    <source>
        <dbReference type="Proteomes" id="UP000318416"/>
    </source>
</evidence>
<dbReference type="EMBL" id="VIVR01000001">
    <property type="protein sequence ID" value="TWE21918.1"/>
    <property type="molecule type" value="Genomic_DNA"/>
</dbReference>
<proteinExistence type="predicted"/>
<keyword evidence="2" id="KW-1185">Reference proteome</keyword>
<organism evidence="1 2">
    <name type="scientific">Kitasatospora atroaurantiaca</name>
    <dbReference type="NCBI Taxonomy" id="285545"/>
    <lineage>
        <taxon>Bacteria</taxon>
        <taxon>Bacillati</taxon>
        <taxon>Actinomycetota</taxon>
        <taxon>Actinomycetes</taxon>
        <taxon>Kitasatosporales</taxon>
        <taxon>Streptomycetaceae</taxon>
        <taxon>Kitasatospora</taxon>
    </lineage>
</organism>
<dbReference type="AlphaFoldDB" id="A0A561F234"/>
<reference evidence="1 2" key="1">
    <citation type="submission" date="2019-06" db="EMBL/GenBank/DDBJ databases">
        <title>Sequencing the genomes of 1000 actinobacteria strains.</title>
        <authorList>
            <person name="Klenk H.-P."/>
        </authorList>
    </citation>
    <scope>NUCLEOTIDE SEQUENCE [LARGE SCALE GENOMIC DNA]</scope>
    <source>
        <strain evidence="1 2">DSM 41649</strain>
    </source>
</reference>
<comment type="caution">
    <text evidence="1">The sequence shown here is derived from an EMBL/GenBank/DDBJ whole genome shotgun (WGS) entry which is preliminary data.</text>
</comment>
<sequence length="77" mass="8377">MFTVERAVLAQVSDRAPCKTKTRRPLSPAALAEAERLRAQAVTRGSTAERVVINLDTYAAVADRLRTAPTPEEEPGK</sequence>
<dbReference type="Proteomes" id="UP000318416">
    <property type="component" value="Unassembled WGS sequence"/>
</dbReference>
<gene>
    <name evidence="1" type="ORF">FB465_7171</name>
</gene>
<dbReference type="RefSeq" id="WP_246193094.1">
    <property type="nucleotide sequence ID" value="NZ_BAAABR010000013.1"/>
</dbReference>
<name>A0A561F234_9ACTN</name>
<evidence type="ECO:0000313" key="1">
    <source>
        <dbReference type="EMBL" id="TWE21918.1"/>
    </source>
</evidence>